<feature type="non-terminal residue" evidence="5">
    <location>
        <position position="1"/>
    </location>
</feature>
<dbReference type="InterPro" id="IPR009081">
    <property type="entry name" value="PP-bd_ACP"/>
</dbReference>
<dbReference type="AlphaFoldDB" id="A0AAW8ER92"/>
<dbReference type="CDD" id="cd19534">
    <property type="entry name" value="E_NRPS"/>
    <property type="match status" value="1"/>
</dbReference>
<dbReference type="Gene3D" id="3.30.559.10">
    <property type="entry name" value="Chloramphenicol acetyltransferase-like domain"/>
    <property type="match status" value="2"/>
</dbReference>
<dbReference type="Pfam" id="PF00550">
    <property type="entry name" value="PP-binding"/>
    <property type="match status" value="1"/>
</dbReference>
<keyword evidence="2" id="KW-0596">Phosphopantetheine</keyword>
<comment type="cofactor">
    <cofactor evidence="1">
        <name>pantetheine 4'-phosphate</name>
        <dbReference type="ChEBI" id="CHEBI:47942"/>
    </cofactor>
</comment>
<dbReference type="Proteomes" id="UP001224845">
    <property type="component" value="Unassembled WGS sequence"/>
</dbReference>
<dbReference type="InterPro" id="IPR036736">
    <property type="entry name" value="ACP-like_sf"/>
</dbReference>
<dbReference type="InterPro" id="IPR023213">
    <property type="entry name" value="CAT-like_dom_sf"/>
</dbReference>
<name>A0AAW8ER92_VARPD</name>
<dbReference type="SUPFAM" id="SSF52777">
    <property type="entry name" value="CoA-dependent acyltransferases"/>
    <property type="match status" value="4"/>
</dbReference>
<feature type="domain" description="Carrier" evidence="4">
    <location>
        <begin position="1"/>
        <end position="72"/>
    </location>
</feature>
<dbReference type="PANTHER" id="PTHR45398">
    <property type="match status" value="1"/>
</dbReference>
<sequence length="1002" mass="109572">TPQEEILVSLFADVLGLAQVGIDDNFFDLGGDSISSIQLVSRARKAGLLITPRHVFQHQNVEALAAVATPLDTRRGEDVAAGAVALTPIISWMLERGGPLQRFNQAMLLQVPSGLQQEHLVIALQTLLDQHDSLRLKLIPAISGGDWGLEIAPAKTISAQECLRRIDVAGLDEITRRARITEASQAAADRLAPEAGRMLHAVWFDAGSEQAGRLLLTIHHFAVDGVSWRILVPDLEAAWQAAHQGSRPKLGHRGSSFRRWAQLLNDESRNPARVAELPIWASILEAPDPLLSQRPLDPARDTAATTKRLTLRLPSATTSPLLTQVPALFHGRINDVLLTAFALAIADWRRRRNPGRSTSVLFDLEGHGREEIFDGVDLSRTVGWFTSLFPVRFDLRDIDLDNALGGGVDLGRALKQGKEQLRALPDNGLGYGLLRYLNAETAKVLDGTVPQIGFNYLGRFAAPRAQDWASAPEAGALGGGEDQETPLAHAISLDALTRDRPEGPELSATWSWAGGLFTEDDIADLAHTWFRVLEALVSHSRQPQAGGFTPSDFPLIALGQAEIERLEEVIPSLEDILPPSSLQLGLLFHALYDQGQADADAYVVQLAFELNGALDPAALRAAANALLQRHANLRACFLHQDLTEPVQVIAREVTPPWSEIDLTALDTQAQNAELARLQGEDRVRPFDPTQAPLLRFALIRLTPERARFIFTSHHILLDGWSMPILLKELFSLYAMKGDSRTLQPVAPYRNYLGWLKRQDRTAAEHAWRAAFAGLQEPTKLVPTSLASSGRQEIISFNLPQELTEALGQRVRKHALTLNTLMQGAWGALLGRLTGREDVVFGITVSGRPPELQGIEGMVGLFINTLPLRFRFRPGEPVVQTLARLQDEQSALIAHQHLGLSDIQRIAGFSSLFDTHLVFENYPVNFNARQASSDGLKIAPAGGSGGDTTHYPLSLVVVPGTQLQLRIGYRPDLFDRATVQQLAARLQRVLAAVAADPAQPIGA</sequence>
<evidence type="ECO:0000256" key="3">
    <source>
        <dbReference type="ARBA" id="ARBA00022553"/>
    </source>
</evidence>
<reference evidence="5" key="1">
    <citation type="submission" date="2023-07" db="EMBL/GenBank/DDBJ databases">
        <title>Sorghum-associated microbial communities from plants grown in Nebraska, USA.</title>
        <authorList>
            <person name="Schachtman D."/>
        </authorList>
    </citation>
    <scope>NUCLEOTIDE SEQUENCE</scope>
    <source>
        <strain evidence="5">DS3315</strain>
    </source>
</reference>
<dbReference type="PROSITE" id="PS00012">
    <property type="entry name" value="PHOSPHOPANTETHEINE"/>
    <property type="match status" value="1"/>
</dbReference>
<evidence type="ECO:0000259" key="4">
    <source>
        <dbReference type="PROSITE" id="PS50075"/>
    </source>
</evidence>
<comment type="caution">
    <text evidence="5">The sequence shown here is derived from an EMBL/GenBank/DDBJ whole genome shotgun (WGS) entry which is preliminary data.</text>
</comment>
<dbReference type="Gene3D" id="1.10.1200.10">
    <property type="entry name" value="ACP-like"/>
    <property type="match status" value="1"/>
</dbReference>
<evidence type="ECO:0000313" key="6">
    <source>
        <dbReference type="Proteomes" id="UP001224845"/>
    </source>
</evidence>
<evidence type="ECO:0000256" key="2">
    <source>
        <dbReference type="ARBA" id="ARBA00022450"/>
    </source>
</evidence>
<dbReference type="InterPro" id="IPR006162">
    <property type="entry name" value="Ppantetheine_attach_site"/>
</dbReference>
<organism evidence="5 6">
    <name type="scientific">Variovorax paradoxus</name>
    <dbReference type="NCBI Taxonomy" id="34073"/>
    <lineage>
        <taxon>Bacteria</taxon>
        <taxon>Pseudomonadati</taxon>
        <taxon>Pseudomonadota</taxon>
        <taxon>Betaproteobacteria</taxon>
        <taxon>Burkholderiales</taxon>
        <taxon>Comamonadaceae</taxon>
        <taxon>Variovorax</taxon>
    </lineage>
</organism>
<feature type="non-terminal residue" evidence="5">
    <location>
        <position position="1002"/>
    </location>
</feature>
<dbReference type="EMBL" id="JAUSRV010000037">
    <property type="protein sequence ID" value="MDP9975372.1"/>
    <property type="molecule type" value="Genomic_DNA"/>
</dbReference>
<dbReference type="CDD" id="cd19543">
    <property type="entry name" value="DCL_NRPS"/>
    <property type="match status" value="1"/>
</dbReference>
<proteinExistence type="predicted"/>
<gene>
    <name evidence="5" type="ORF">J2W39_006662</name>
</gene>
<dbReference type="InterPro" id="IPR020806">
    <property type="entry name" value="PKS_PP-bd"/>
</dbReference>
<dbReference type="InterPro" id="IPR010060">
    <property type="entry name" value="NRPS_synth"/>
</dbReference>
<dbReference type="RefSeq" id="WP_307597328.1">
    <property type="nucleotide sequence ID" value="NZ_JAUSRV010000037.1"/>
</dbReference>
<keyword evidence="3" id="KW-0597">Phosphoprotein</keyword>
<dbReference type="GO" id="GO:0031177">
    <property type="term" value="F:phosphopantetheine binding"/>
    <property type="evidence" value="ECO:0007669"/>
    <property type="project" value="InterPro"/>
</dbReference>
<dbReference type="PANTHER" id="PTHR45398:SF1">
    <property type="entry name" value="ENZYME, PUTATIVE (JCVI)-RELATED"/>
    <property type="match status" value="1"/>
</dbReference>
<dbReference type="PROSITE" id="PS50075">
    <property type="entry name" value="CARRIER"/>
    <property type="match status" value="1"/>
</dbReference>
<dbReference type="Gene3D" id="3.30.559.30">
    <property type="entry name" value="Nonribosomal peptide synthetase, condensation domain"/>
    <property type="match status" value="2"/>
</dbReference>
<dbReference type="SUPFAM" id="SSF47336">
    <property type="entry name" value="ACP-like"/>
    <property type="match status" value="1"/>
</dbReference>
<dbReference type="SMART" id="SM00823">
    <property type="entry name" value="PKS_PP"/>
    <property type="match status" value="1"/>
</dbReference>
<dbReference type="GO" id="GO:0003824">
    <property type="term" value="F:catalytic activity"/>
    <property type="evidence" value="ECO:0007669"/>
    <property type="project" value="InterPro"/>
</dbReference>
<evidence type="ECO:0000313" key="5">
    <source>
        <dbReference type="EMBL" id="MDP9975372.1"/>
    </source>
</evidence>
<dbReference type="Pfam" id="PF00668">
    <property type="entry name" value="Condensation"/>
    <property type="match status" value="2"/>
</dbReference>
<dbReference type="NCBIfam" id="TIGR01720">
    <property type="entry name" value="NRPS-para261"/>
    <property type="match status" value="1"/>
</dbReference>
<evidence type="ECO:0000256" key="1">
    <source>
        <dbReference type="ARBA" id="ARBA00001957"/>
    </source>
</evidence>
<dbReference type="InterPro" id="IPR001242">
    <property type="entry name" value="Condensation_dom"/>
</dbReference>
<dbReference type="FunFam" id="1.10.1200.10:FF:000005">
    <property type="entry name" value="Nonribosomal peptide synthetase 1"/>
    <property type="match status" value="1"/>
</dbReference>
<accession>A0AAW8ER92</accession>
<protein>
    <submittedName>
        <fullName evidence="5">Non-ribosomal peptide synthase protein (TIGR01720 family)</fullName>
    </submittedName>
</protein>